<evidence type="ECO:0000256" key="7">
    <source>
        <dbReference type="ARBA" id="ARBA00022840"/>
    </source>
</evidence>
<name>A0ABQ4S8N0_9HYPH</name>
<feature type="transmembrane region" description="Helical" evidence="10">
    <location>
        <begin position="42"/>
        <end position="67"/>
    </location>
</feature>
<dbReference type="EMBL" id="BPQQ01000008">
    <property type="protein sequence ID" value="GJD98800.1"/>
    <property type="molecule type" value="Genomic_DNA"/>
</dbReference>
<dbReference type="Pfam" id="PF03707">
    <property type="entry name" value="MHYT"/>
    <property type="match status" value="2"/>
</dbReference>
<dbReference type="SMART" id="SM00387">
    <property type="entry name" value="HATPase_c"/>
    <property type="match status" value="1"/>
</dbReference>
<comment type="caution">
    <text evidence="16">The sequence shown here is derived from an EMBL/GenBank/DDBJ whole genome shotgun (WGS) entry which is preliminary data.</text>
</comment>
<dbReference type="CDD" id="cd00130">
    <property type="entry name" value="PAS"/>
    <property type="match status" value="1"/>
</dbReference>
<evidence type="ECO:0000259" key="11">
    <source>
        <dbReference type="PROSITE" id="PS50109"/>
    </source>
</evidence>
<dbReference type="PROSITE" id="PS50924">
    <property type="entry name" value="MHYT"/>
    <property type="match status" value="1"/>
</dbReference>
<evidence type="ECO:0000256" key="4">
    <source>
        <dbReference type="ARBA" id="ARBA00022679"/>
    </source>
</evidence>
<evidence type="ECO:0000256" key="10">
    <source>
        <dbReference type="PROSITE-ProRule" id="PRU00244"/>
    </source>
</evidence>
<dbReference type="InterPro" id="IPR001789">
    <property type="entry name" value="Sig_transdc_resp-reg_receiver"/>
</dbReference>
<evidence type="ECO:0000259" key="14">
    <source>
        <dbReference type="PROSITE" id="PS50113"/>
    </source>
</evidence>
<dbReference type="Pfam" id="PF02518">
    <property type="entry name" value="HATPase_c"/>
    <property type="match status" value="1"/>
</dbReference>
<dbReference type="Pfam" id="PF00989">
    <property type="entry name" value="PAS"/>
    <property type="match status" value="1"/>
</dbReference>
<dbReference type="PROSITE" id="PS50110">
    <property type="entry name" value="RESPONSE_REGULATORY"/>
    <property type="match status" value="1"/>
</dbReference>
<dbReference type="PROSITE" id="PS50113">
    <property type="entry name" value="PAC"/>
    <property type="match status" value="1"/>
</dbReference>
<feature type="transmembrane region" description="Helical" evidence="10">
    <location>
        <begin position="79"/>
        <end position="100"/>
    </location>
</feature>
<dbReference type="PRINTS" id="PR00344">
    <property type="entry name" value="BCTRLSENSOR"/>
</dbReference>
<feature type="transmembrane region" description="Helical" evidence="10">
    <location>
        <begin position="174"/>
        <end position="195"/>
    </location>
</feature>
<feature type="domain" description="PAC" evidence="14">
    <location>
        <begin position="329"/>
        <end position="381"/>
    </location>
</feature>
<dbReference type="SUPFAM" id="SSF55874">
    <property type="entry name" value="ATPase domain of HSP90 chaperone/DNA topoisomerase II/histidine kinase"/>
    <property type="match status" value="1"/>
</dbReference>
<dbReference type="Pfam" id="PF00512">
    <property type="entry name" value="HisKA"/>
    <property type="match status" value="1"/>
</dbReference>
<accession>A0ABQ4S8N0</accession>
<feature type="transmembrane region" description="Helical" evidence="10">
    <location>
        <begin position="107"/>
        <end position="130"/>
    </location>
</feature>
<evidence type="ECO:0000259" key="13">
    <source>
        <dbReference type="PROSITE" id="PS50112"/>
    </source>
</evidence>
<protein>
    <recommendedName>
        <fullName evidence="2">histidine kinase</fullName>
        <ecNumber evidence="2">2.7.13.3</ecNumber>
    </recommendedName>
</protein>
<dbReference type="Gene3D" id="1.10.287.130">
    <property type="match status" value="1"/>
</dbReference>
<evidence type="ECO:0000313" key="17">
    <source>
        <dbReference type="Proteomes" id="UP001055153"/>
    </source>
</evidence>
<dbReference type="InterPro" id="IPR011006">
    <property type="entry name" value="CheY-like_superfamily"/>
</dbReference>
<feature type="domain" description="Histidine kinase" evidence="11">
    <location>
        <begin position="401"/>
        <end position="617"/>
    </location>
</feature>
<dbReference type="PROSITE" id="PS50112">
    <property type="entry name" value="PAS"/>
    <property type="match status" value="1"/>
</dbReference>
<dbReference type="PANTHER" id="PTHR43065:SF49">
    <property type="entry name" value="HISTIDINE KINASE"/>
    <property type="match status" value="1"/>
</dbReference>
<keyword evidence="7" id="KW-0067">ATP-binding</keyword>
<dbReference type="SMART" id="SM00388">
    <property type="entry name" value="HisKA"/>
    <property type="match status" value="1"/>
</dbReference>
<comment type="catalytic activity">
    <reaction evidence="1">
        <text>ATP + protein L-histidine = ADP + protein N-phospho-L-histidine.</text>
        <dbReference type="EC" id="2.7.13.3"/>
    </reaction>
</comment>
<dbReference type="SUPFAM" id="SSF52172">
    <property type="entry name" value="CheY-like"/>
    <property type="match status" value="1"/>
</dbReference>
<dbReference type="CDD" id="cd00082">
    <property type="entry name" value="HisKA"/>
    <property type="match status" value="1"/>
</dbReference>
<dbReference type="InterPro" id="IPR001610">
    <property type="entry name" value="PAC"/>
</dbReference>
<organism evidence="16 17">
    <name type="scientific">Methylobacterium isbiliense</name>
    <dbReference type="NCBI Taxonomy" id="315478"/>
    <lineage>
        <taxon>Bacteria</taxon>
        <taxon>Pseudomonadati</taxon>
        <taxon>Pseudomonadota</taxon>
        <taxon>Alphaproteobacteria</taxon>
        <taxon>Hyphomicrobiales</taxon>
        <taxon>Methylobacteriaceae</taxon>
        <taxon>Methylobacterium</taxon>
    </lineage>
</organism>
<keyword evidence="4" id="KW-0808">Transferase</keyword>
<reference evidence="16" key="2">
    <citation type="submission" date="2021-08" db="EMBL/GenBank/DDBJ databases">
        <authorList>
            <person name="Tani A."/>
            <person name="Ola A."/>
            <person name="Ogura Y."/>
            <person name="Katsura K."/>
            <person name="Hayashi T."/>
        </authorList>
    </citation>
    <scope>NUCLEOTIDE SEQUENCE</scope>
    <source>
        <strain evidence="16">DSM 17168</strain>
    </source>
</reference>
<keyword evidence="10" id="KW-0812">Transmembrane</keyword>
<dbReference type="InterPro" id="IPR003594">
    <property type="entry name" value="HATPase_dom"/>
</dbReference>
<feature type="domain" description="Response regulatory" evidence="12">
    <location>
        <begin position="640"/>
        <end position="751"/>
    </location>
</feature>
<evidence type="ECO:0000259" key="12">
    <source>
        <dbReference type="PROSITE" id="PS50110"/>
    </source>
</evidence>
<dbReference type="EC" id="2.7.13.3" evidence="2"/>
<dbReference type="SMART" id="SM00086">
    <property type="entry name" value="PAC"/>
    <property type="match status" value="1"/>
</dbReference>
<evidence type="ECO:0000256" key="6">
    <source>
        <dbReference type="ARBA" id="ARBA00022777"/>
    </source>
</evidence>
<dbReference type="InterPro" id="IPR000700">
    <property type="entry name" value="PAS-assoc_C"/>
</dbReference>
<evidence type="ECO:0000256" key="8">
    <source>
        <dbReference type="ARBA" id="ARBA00023012"/>
    </source>
</evidence>
<keyword evidence="10" id="KW-0472">Membrane</keyword>
<dbReference type="PROSITE" id="PS50109">
    <property type="entry name" value="HIS_KIN"/>
    <property type="match status" value="1"/>
</dbReference>
<sequence length="772" mass="81726">MYHPGTHDTFLVALSVLIAASAAYTALDLAARMRAASGWPRVAWLATAALAMGGGIWAMHFVGMLAFSLPGVSVRYDLALTLVSLALPVAVTALGFLIAARKDPGRLALGAGGVVMGCGIAAMHYTGMAALRLPLDLSHEPAWVAVSLAIAIGAATIALRLASRTVGFARRLGAALVMGLAIAGMHYAAMQGAVFTTAAPVEGAGGVGKVQQVHLALWVAGTTFLILVLALIAALFDRHVADRAEREAMALRASEDRFRLLLQSVTDYAIFMLDVDGRVANWNAGAERIKGYSEQEVLGTHLSHFYTPEDRAAGLPERALRTAAQQNTFEHEGWRVRKDGSRFWASVVIDPVRDREGRLVGYAKVTRDITERKQAQEALEQARTALFQAQKMEAIGQLTGGVAHDFNNLLMAVLGSLELLRKRLPDDPRLLRLLDNAVQGAQRGAALTQRMLAFARRQDLKPEAVDLSGLVSGMSDLLQRSIGPTVRIETRFPAGLPAAQVDANQLELALLNLAVNARDAMPEGGTITIAAREGGAPADLPEGRYVCLSVADTGLGMDAETLARAQEPFFTTKGVGKGTGLGLSMVHGLAEQSHGRLMLRSRPGAGTQAEIWLPVATAETGEPRPGAAAIVPQTVPRRLTVLVVDDDPLVLENTAAMLEDLGHRVIEARSGQEALALLGRAGALDLVITDQAMPAMTGTQLLRAIAAARPELRAILASGYAEIPAEEGPAVPRLNKPFDQDGLARAIEAALRGAAGPESTALRRPRSSSLSS</sequence>
<dbReference type="InterPro" id="IPR013767">
    <property type="entry name" value="PAS_fold"/>
</dbReference>
<evidence type="ECO:0000256" key="2">
    <source>
        <dbReference type="ARBA" id="ARBA00012438"/>
    </source>
</evidence>
<dbReference type="InterPro" id="IPR003661">
    <property type="entry name" value="HisK_dim/P_dom"/>
</dbReference>
<feature type="transmembrane region" description="Helical" evidence="10">
    <location>
        <begin position="142"/>
        <end position="162"/>
    </location>
</feature>
<dbReference type="SMART" id="SM00091">
    <property type="entry name" value="PAS"/>
    <property type="match status" value="1"/>
</dbReference>
<dbReference type="RefSeq" id="WP_238233748.1">
    <property type="nucleotide sequence ID" value="NZ_BPQQ01000008.1"/>
</dbReference>
<feature type="domain" description="PAS" evidence="13">
    <location>
        <begin position="254"/>
        <end position="327"/>
    </location>
</feature>
<keyword evidence="10" id="KW-1133">Transmembrane helix</keyword>
<dbReference type="NCBIfam" id="TIGR00229">
    <property type="entry name" value="sensory_box"/>
    <property type="match status" value="1"/>
</dbReference>
<evidence type="ECO:0000256" key="3">
    <source>
        <dbReference type="ARBA" id="ARBA00022553"/>
    </source>
</evidence>
<reference evidence="16" key="1">
    <citation type="journal article" date="2021" name="Front. Microbiol.">
        <title>Comprehensive Comparative Genomics and Phenotyping of Methylobacterium Species.</title>
        <authorList>
            <person name="Alessa O."/>
            <person name="Ogura Y."/>
            <person name="Fujitani Y."/>
            <person name="Takami H."/>
            <person name="Hayashi T."/>
            <person name="Sahin N."/>
            <person name="Tani A."/>
        </authorList>
    </citation>
    <scope>NUCLEOTIDE SEQUENCE</scope>
    <source>
        <strain evidence="16">DSM 17168</strain>
    </source>
</reference>
<dbReference type="Gene3D" id="3.30.565.10">
    <property type="entry name" value="Histidine kinase-like ATPase, C-terminal domain"/>
    <property type="match status" value="1"/>
</dbReference>
<keyword evidence="6 16" id="KW-0418">Kinase</keyword>
<gene>
    <name evidence="16" type="primary">rcsC_5</name>
    <name evidence="16" type="ORF">GMJLKIPL_0712</name>
</gene>
<dbReference type="PANTHER" id="PTHR43065">
    <property type="entry name" value="SENSOR HISTIDINE KINASE"/>
    <property type="match status" value="1"/>
</dbReference>
<keyword evidence="8" id="KW-0902">Two-component regulatory system</keyword>
<dbReference type="InterPro" id="IPR005467">
    <property type="entry name" value="His_kinase_dom"/>
</dbReference>
<evidence type="ECO:0000313" key="16">
    <source>
        <dbReference type="EMBL" id="GJD98800.1"/>
    </source>
</evidence>
<evidence type="ECO:0000256" key="1">
    <source>
        <dbReference type="ARBA" id="ARBA00000085"/>
    </source>
</evidence>
<evidence type="ECO:0000256" key="5">
    <source>
        <dbReference type="ARBA" id="ARBA00022741"/>
    </source>
</evidence>
<dbReference type="InterPro" id="IPR036097">
    <property type="entry name" value="HisK_dim/P_sf"/>
</dbReference>
<dbReference type="InterPro" id="IPR005330">
    <property type="entry name" value="MHYT_dom"/>
</dbReference>
<feature type="modified residue" description="4-aspartylphosphate" evidence="9">
    <location>
        <position position="690"/>
    </location>
</feature>
<dbReference type="Pfam" id="PF00072">
    <property type="entry name" value="Response_reg"/>
    <property type="match status" value="1"/>
</dbReference>
<proteinExistence type="predicted"/>
<dbReference type="SUPFAM" id="SSF55785">
    <property type="entry name" value="PYP-like sensor domain (PAS domain)"/>
    <property type="match status" value="1"/>
</dbReference>
<keyword evidence="17" id="KW-1185">Reference proteome</keyword>
<dbReference type="InterPro" id="IPR000014">
    <property type="entry name" value="PAS"/>
</dbReference>
<dbReference type="Proteomes" id="UP001055153">
    <property type="component" value="Unassembled WGS sequence"/>
</dbReference>
<feature type="domain" description="MHYT" evidence="15">
    <location>
        <begin position="7"/>
        <end position="196"/>
    </location>
</feature>
<evidence type="ECO:0000259" key="15">
    <source>
        <dbReference type="PROSITE" id="PS50924"/>
    </source>
</evidence>
<dbReference type="SUPFAM" id="SSF47384">
    <property type="entry name" value="Homodimeric domain of signal transducing histidine kinase"/>
    <property type="match status" value="1"/>
</dbReference>
<dbReference type="SMART" id="SM00448">
    <property type="entry name" value="REC"/>
    <property type="match status" value="1"/>
</dbReference>
<dbReference type="GO" id="GO:0016301">
    <property type="term" value="F:kinase activity"/>
    <property type="evidence" value="ECO:0007669"/>
    <property type="project" value="UniProtKB-KW"/>
</dbReference>
<keyword evidence="5" id="KW-0547">Nucleotide-binding</keyword>
<dbReference type="Gene3D" id="3.30.450.20">
    <property type="entry name" value="PAS domain"/>
    <property type="match status" value="1"/>
</dbReference>
<dbReference type="InterPro" id="IPR035965">
    <property type="entry name" value="PAS-like_dom_sf"/>
</dbReference>
<evidence type="ECO:0000256" key="9">
    <source>
        <dbReference type="PROSITE-ProRule" id="PRU00169"/>
    </source>
</evidence>
<dbReference type="InterPro" id="IPR004358">
    <property type="entry name" value="Sig_transdc_His_kin-like_C"/>
</dbReference>
<dbReference type="Gene3D" id="3.40.50.2300">
    <property type="match status" value="1"/>
</dbReference>
<feature type="transmembrane region" description="Helical" evidence="10">
    <location>
        <begin position="12"/>
        <end position="30"/>
    </location>
</feature>
<feature type="transmembrane region" description="Helical" evidence="10">
    <location>
        <begin position="215"/>
        <end position="236"/>
    </location>
</feature>
<keyword evidence="3 9" id="KW-0597">Phosphoprotein</keyword>
<dbReference type="InterPro" id="IPR036890">
    <property type="entry name" value="HATPase_C_sf"/>
</dbReference>